<evidence type="ECO:0000259" key="15">
    <source>
        <dbReference type="Pfam" id="PF02867"/>
    </source>
</evidence>
<feature type="domain" description="Ribonucleotide reductase class II vitamin B12-dependent N-terminal" evidence="16">
    <location>
        <begin position="57"/>
        <end position="148"/>
    </location>
</feature>
<reference evidence="18 19" key="1">
    <citation type="journal article" date="2019" name="Nat. Microbiol.">
        <title>Mediterranean grassland soil C-N compound turnover is dependent on rainfall and depth, and is mediated by genomically divergent microorganisms.</title>
        <authorList>
            <person name="Diamond S."/>
            <person name="Andeer P.F."/>
            <person name="Li Z."/>
            <person name="Crits-Christoph A."/>
            <person name="Burstein D."/>
            <person name="Anantharaman K."/>
            <person name="Lane K.R."/>
            <person name="Thomas B.C."/>
            <person name="Pan C."/>
            <person name="Northen T.R."/>
            <person name="Banfield J.F."/>
        </authorList>
    </citation>
    <scope>NUCLEOTIDE SEQUENCE [LARGE SCALE GENOMIC DNA]</scope>
    <source>
        <strain evidence="18">WS_6</strain>
    </source>
</reference>
<proteinExistence type="inferred from homology"/>
<dbReference type="EC" id="1.17.4.1" evidence="3 13"/>
<evidence type="ECO:0000259" key="16">
    <source>
        <dbReference type="Pfam" id="PF08471"/>
    </source>
</evidence>
<evidence type="ECO:0000256" key="10">
    <source>
        <dbReference type="ARBA" id="ARBA00023285"/>
    </source>
</evidence>
<dbReference type="NCBIfam" id="NF005122">
    <property type="entry name" value="PRK06556.1"/>
    <property type="match status" value="1"/>
</dbReference>
<dbReference type="Pfam" id="PF02867">
    <property type="entry name" value="Ribonuc_red_lgC"/>
    <property type="match status" value="1"/>
</dbReference>
<dbReference type="InterPro" id="IPR000788">
    <property type="entry name" value="RNR_lg_C"/>
</dbReference>
<evidence type="ECO:0000313" key="19">
    <source>
        <dbReference type="Proteomes" id="UP000316852"/>
    </source>
</evidence>
<evidence type="ECO:0000256" key="4">
    <source>
        <dbReference type="ARBA" id="ARBA00014409"/>
    </source>
</evidence>
<comment type="function">
    <text evidence="11 13">Catalyzes the reduction of ribonucleotides to deoxyribonucleotides. May function to provide a pool of deoxyribonucleotide precursors for DNA repair during oxygen limitation and/or for immediate growth after restoration of oxygen.</text>
</comment>
<feature type="region of interest" description="Disordered" evidence="14">
    <location>
        <begin position="712"/>
        <end position="746"/>
    </location>
</feature>
<evidence type="ECO:0000259" key="17">
    <source>
        <dbReference type="Pfam" id="PF12637"/>
    </source>
</evidence>
<comment type="cofactor">
    <cofactor evidence="1 13">
        <name>adenosylcob(III)alamin</name>
        <dbReference type="ChEBI" id="CHEBI:18408"/>
    </cofactor>
</comment>
<dbReference type="GO" id="GO:0050897">
    <property type="term" value="F:cobalt ion binding"/>
    <property type="evidence" value="ECO:0007669"/>
    <property type="project" value="InterPro"/>
</dbReference>
<evidence type="ECO:0000256" key="9">
    <source>
        <dbReference type="ARBA" id="ARBA00023157"/>
    </source>
</evidence>
<gene>
    <name evidence="18" type="ORF">E6K76_00210</name>
</gene>
<keyword evidence="7 13" id="KW-0547">Nucleotide-binding</keyword>
<evidence type="ECO:0000256" key="7">
    <source>
        <dbReference type="ARBA" id="ARBA00022741"/>
    </source>
</evidence>
<dbReference type="SUPFAM" id="SSF51998">
    <property type="entry name" value="PFL-like glycyl radical enzymes"/>
    <property type="match status" value="1"/>
</dbReference>
<dbReference type="GO" id="GO:0071897">
    <property type="term" value="P:DNA biosynthetic process"/>
    <property type="evidence" value="ECO:0007669"/>
    <property type="project" value="UniProtKB-KW"/>
</dbReference>
<evidence type="ECO:0000256" key="1">
    <source>
        <dbReference type="ARBA" id="ARBA00001922"/>
    </source>
</evidence>
<evidence type="ECO:0000256" key="8">
    <source>
        <dbReference type="ARBA" id="ARBA00023002"/>
    </source>
</evidence>
<dbReference type="GO" id="GO:0000166">
    <property type="term" value="F:nucleotide binding"/>
    <property type="evidence" value="ECO:0007669"/>
    <property type="project" value="UniProtKB-KW"/>
</dbReference>
<evidence type="ECO:0000256" key="5">
    <source>
        <dbReference type="ARBA" id="ARBA00022628"/>
    </source>
</evidence>
<dbReference type="InterPro" id="IPR024434">
    <property type="entry name" value="TSCPD_dom"/>
</dbReference>
<dbReference type="InterPro" id="IPR050862">
    <property type="entry name" value="RdRp_reductase_class-2"/>
</dbReference>
<evidence type="ECO:0000256" key="11">
    <source>
        <dbReference type="ARBA" id="ARBA00025437"/>
    </source>
</evidence>
<dbReference type="Gene3D" id="3.20.70.20">
    <property type="match status" value="1"/>
</dbReference>
<accession>A0A538TBI5</accession>
<dbReference type="Proteomes" id="UP000316852">
    <property type="component" value="Unassembled WGS sequence"/>
</dbReference>
<evidence type="ECO:0000256" key="2">
    <source>
        <dbReference type="ARBA" id="ARBA00007405"/>
    </source>
</evidence>
<keyword evidence="5 13" id="KW-0846">Cobalamin</keyword>
<dbReference type="InterPro" id="IPR013678">
    <property type="entry name" value="RNR_2_N"/>
</dbReference>
<dbReference type="NCBIfam" id="TIGR02504">
    <property type="entry name" value="NrdJ_Z"/>
    <property type="match status" value="1"/>
</dbReference>
<dbReference type="CDD" id="cd02888">
    <property type="entry name" value="RNR_II_dimer"/>
    <property type="match status" value="1"/>
</dbReference>
<protein>
    <recommendedName>
        <fullName evidence="4 13">Vitamin B12-dependent ribonucleotide reductase</fullName>
        <ecNumber evidence="3 13">1.17.4.1</ecNumber>
    </recommendedName>
</protein>
<name>A0A538TBI5_UNCEI</name>
<keyword evidence="9" id="KW-1015">Disulfide bond</keyword>
<dbReference type="Pfam" id="PF12637">
    <property type="entry name" value="TSCPD"/>
    <property type="match status" value="1"/>
</dbReference>
<dbReference type="PRINTS" id="PR01183">
    <property type="entry name" value="RIBORDTASEM1"/>
</dbReference>
<feature type="domain" description="Ribonucleotide reductase large subunit C-terminal" evidence="15">
    <location>
        <begin position="169"/>
        <end position="707"/>
    </location>
</feature>
<dbReference type="GO" id="GO:0004748">
    <property type="term" value="F:ribonucleoside-diphosphate reductase activity, thioredoxin disulfide as acceptor"/>
    <property type="evidence" value="ECO:0007669"/>
    <property type="project" value="UniProtKB-EC"/>
</dbReference>
<evidence type="ECO:0000256" key="3">
    <source>
        <dbReference type="ARBA" id="ARBA00012274"/>
    </source>
</evidence>
<evidence type="ECO:0000256" key="12">
    <source>
        <dbReference type="ARBA" id="ARBA00047754"/>
    </source>
</evidence>
<feature type="domain" description="TSCPD" evidence="17">
    <location>
        <begin position="740"/>
        <end position="841"/>
    </location>
</feature>
<comment type="caution">
    <text evidence="18">The sequence shown here is derived from an EMBL/GenBank/DDBJ whole genome shotgun (WGS) entry which is preliminary data.</text>
</comment>
<dbReference type="Pfam" id="PF08471">
    <property type="entry name" value="Ribonuc_red_2_N"/>
    <property type="match status" value="1"/>
</dbReference>
<sequence>MERELGLSGLATMEGSTAMSVQGKPEFGVEKRGGLRFPRVFTRAGSHPFDEVEWDLRTAIISNEQGQVVFEQRDVEFPKFWSQMATNVVASKYFRGQMGTPQRERSVKQLIGRVVRSIADWGRKQGYFASDLDAQSFSDELTYLLLHQKASFNSPVWFNCGVEAKPQCSACFINSVADTMEGILNLAKTEGLLFKWGSGTGTNFSSLRSSKEHIQGGGTASGPVSFMKGFDAFAGVIKSGGRTRRAAKMVILNVDHPDIVEYIKCKAEEEKKAWTLIDSGYNPSLNGPAYSSIFFQNSNNSVRVTDEFMHALEKDAAWSTKAVTNGEVIDTYRARDLMRMIAEAAHQCGDPGIQFDTTINDWHTVPNSGRINASNPCSEYMHLDDSACNLSSLNLMKFLRPDKSFDADAYKHGVETMILAQEIIVDNASYPTPAIERNSHDYRPLGLGYANLGALLMSWGIPYDSDQGRGVAAALSALMHGHAYATSARIAAVTGPFPGFAKNREPMLRVIAKHRSHVDRIDSRALPRDLMDAVRATWEECAALGAESGYRNSQVTVIAPTGTIAFMMDCDTTGIEPDIALVKYKKLAGGGMLKIVNNTVPEALRRLGYGEDAVNRIVQFVDEHETIEGAPGLKEEHLPVFDCAFKPKSGTRTIHHMGHIRMMEAVQPFVSGAISKTVNMPEAATPQDIADAYVAAWKAGLKAIAIYRDGSKRSQPLSTGKEDRGASPAPAAQPRRRRLPDERKSITHKFSVAGHDGYLTVGMYEDGTAGEIFIVMAKAGSTLSGVMDSFATAVSLGLQHGVPLQLYVNKFSHVRFEPHGFTKNPDIPIAKSIVDYIFRWLGVKFLGYAPATVAHEAAKEDPLEAGGVQAVADTQLSLINGGNGHGNEAFEDDRSFVSQADAPPCSDCGAIMVRRGACYSCLNCGATSGCA</sequence>
<dbReference type="GO" id="GO:0031419">
    <property type="term" value="F:cobalamin binding"/>
    <property type="evidence" value="ECO:0007669"/>
    <property type="project" value="UniProtKB-KW"/>
</dbReference>
<dbReference type="PANTHER" id="PTHR43371">
    <property type="entry name" value="VITAMIN B12-DEPENDENT RIBONUCLEOTIDE REDUCTASE"/>
    <property type="match status" value="1"/>
</dbReference>
<dbReference type="PANTHER" id="PTHR43371:SF1">
    <property type="entry name" value="RIBONUCLEOSIDE-DIPHOSPHATE REDUCTASE"/>
    <property type="match status" value="1"/>
</dbReference>
<comment type="similarity">
    <text evidence="2 13">Belongs to the ribonucleoside diphosphate reductase class-2 family.</text>
</comment>
<dbReference type="AlphaFoldDB" id="A0A538TBI5"/>
<evidence type="ECO:0000256" key="6">
    <source>
        <dbReference type="ARBA" id="ARBA00022634"/>
    </source>
</evidence>
<keyword evidence="10 13" id="KW-0170">Cobalt</keyword>
<evidence type="ECO:0000313" key="18">
    <source>
        <dbReference type="EMBL" id="TMQ60999.1"/>
    </source>
</evidence>
<comment type="catalytic activity">
    <reaction evidence="12 13">
        <text>a 2'-deoxyribonucleoside 5'-diphosphate + [thioredoxin]-disulfide + H2O = a ribonucleoside 5'-diphosphate + [thioredoxin]-dithiol</text>
        <dbReference type="Rhea" id="RHEA:23252"/>
        <dbReference type="Rhea" id="RHEA-COMP:10698"/>
        <dbReference type="Rhea" id="RHEA-COMP:10700"/>
        <dbReference type="ChEBI" id="CHEBI:15377"/>
        <dbReference type="ChEBI" id="CHEBI:29950"/>
        <dbReference type="ChEBI" id="CHEBI:50058"/>
        <dbReference type="ChEBI" id="CHEBI:57930"/>
        <dbReference type="ChEBI" id="CHEBI:73316"/>
        <dbReference type="EC" id="1.17.4.1"/>
    </reaction>
</comment>
<evidence type="ECO:0000256" key="13">
    <source>
        <dbReference type="RuleBase" id="RU364064"/>
    </source>
</evidence>
<dbReference type="EMBL" id="VBOW01000002">
    <property type="protein sequence ID" value="TMQ60999.1"/>
    <property type="molecule type" value="Genomic_DNA"/>
</dbReference>
<organism evidence="18 19">
    <name type="scientific">Eiseniibacteriota bacterium</name>
    <dbReference type="NCBI Taxonomy" id="2212470"/>
    <lineage>
        <taxon>Bacteria</taxon>
        <taxon>Candidatus Eiseniibacteriota</taxon>
    </lineage>
</organism>
<keyword evidence="6 13" id="KW-0237">DNA synthesis</keyword>
<keyword evidence="8 13" id="KW-0560">Oxidoreductase</keyword>
<dbReference type="InterPro" id="IPR013344">
    <property type="entry name" value="RNR_NrdJ/NrdZ"/>
</dbReference>
<evidence type="ECO:0000256" key="14">
    <source>
        <dbReference type="SAM" id="MobiDB-lite"/>
    </source>
</evidence>